<accession>A0AAV9R8F6</accession>
<proteinExistence type="predicted"/>
<organism evidence="2 3">
    <name type="scientific">Crenichthys baileyi</name>
    <name type="common">White River springfish</name>
    <dbReference type="NCBI Taxonomy" id="28760"/>
    <lineage>
        <taxon>Eukaryota</taxon>
        <taxon>Metazoa</taxon>
        <taxon>Chordata</taxon>
        <taxon>Craniata</taxon>
        <taxon>Vertebrata</taxon>
        <taxon>Euteleostomi</taxon>
        <taxon>Actinopterygii</taxon>
        <taxon>Neopterygii</taxon>
        <taxon>Teleostei</taxon>
        <taxon>Neoteleostei</taxon>
        <taxon>Acanthomorphata</taxon>
        <taxon>Ovalentaria</taxon>
        <taxon>Atherinomorphae</taxon>
        <taxon>Cyprinodontiformes</taxon>
        <taxon>Goodeidae</taxon>
        <taxon>Crenichthys</taxon>
    </lineage>
</organism>
<dbReference type="Gene3D" id="1.10.150.50">
    <property type="entry name" value="Transcription Factor, Ets-1"/>
    <property type="match status" value="1"/>
</dbReference>
<feature type="domain" description="SAM" evidence="1">
    <location>
        <begin position="175"/>
        <end position="222"/>
    </location>
</feature>
<protein>
    <recommendedName>
        <fullName evidence="1">SAM domain-containing protein</fullName>
    </recommendedName>
</protein>
<dbReference type="EMBL" id="JAHHUM010002113">
    <property type="protein sequence ID" value="KAK5606074.1"/>
    <property type="molecule type" value="Genomic_DNA"/>
</dbReference>
<dbReference type="GO" id="GO:0005737">
    <property type="term" value="C:cytoplasm"/>
    <property type="evidence" value="ECO:0007669"/>
    <property type="project" value="TreeGrafter"/>
</dbReference>
<reference evidence="2 3" key="1">
    <citation type="submission" date="2021-06" db="EMBL/GenBank/DDBJ databases">
        <authorList>
            <person name="Palmer J.M."/>
        </authorList>
    </citation>
    <scope>NUCLEOTIDE SEQUENCE [LARGE SCALE GENOMIC DNA]</scope>
    <source>
        <strain evidence="2 3">MEX-2019</strain>
        <tissue evidence="2">Muscle</tissue>
    </source>
</reference>
<dbReference type="InterPro" id="IPR001660">
    <property type="entry name" value="SAM"/>
</dbReference>
<dbReference type="PANTHER" id="PTHR16155">
    <property type="entry name" value="DED DOMAIN-CONTAINING PROTEIN"/>
    <property type="match status" value="1"/>
</dbReference>
<dbReference type="Proteomes" id="UP001311232">
    <property type="component" value="Unassembled WGS sequence"/>
</dbReference>
<dbReference type="SUPFAM" id="SSF47769">
    <property type="entry name" value="SAM/Pointed domain"/>
    <property type="match status" value="1"/>
</dbReference>
<evidence type="ECO:0000313" key="3">
    <source>
        <dbReference type="Proteomes" id="UP001311232"/>
    </source>
</evidence>
<gene>
    <name evidence="2" type="ORF">CRENBAI_000781</name>
</gene>
<keyword evidence="3" id="KW-1185">Reference proteome</keyword>
<sequence>MVSSTLMPGRWANCNDSKRDLMGGEDSWEPPSSRSLSDAKSVLWYPPQLLVYAEHVHSCNTWCLKSDGVVVGKGGGVHGGLNDEVSFKAEGGIENKALFFSLRRAFIVIRETSYLHEGHSVVHTEFIVVCDALDVLPMKSTELSPHSGAETVPQTISSLCLSQLEEDLPSDINDWSKHQVRDWVLQLKNVDVSVADILFKQDISGPSLLLLDTSDLIKMGVTFGPTKLLIHAREEVIKLKSEKPTSSFNKPGKPSKPYPFCRYHDTFRYVEGSILDVTESGASDLIEPCHEYKAFINTPDEAKMDKFSSEVIRFAAACMNSRTNGTIHFGIGDKPDFVHGQVLGVAVKDKEAYENGRKSAIDGYFEYKYKHTPQMCIKPPRFVEVLNRNETSSDKCVIEVDIEPQSAICEDNIYHTYITKKAKKKTKETESQPSKCFYIRDGGSSRDLLALTTSSKPMVEYKRFIDQMAQLSQLRKNAEEKHFKRIKSTTQGSRLTHMITGGTLSLDKSHFERYIIVTNKSHQSHLENLGFLIELDPTAVLDFDPESAQHGLQTYFDQQSSVSPHLPAKYKITEGVEDIANKLKLTRNTSWVFCNGGIEHETPSDIDQWLMDKGASVRDVISFLCRKDVLPNKRFLVIFLLLSTVREKMDPLVEIFSTFWQELRGTDQILCICDNENAFTSWKDLIETRCGVDISGRCIYELSFAEVNGTILSLWSKNRRAIRFLPCGGESKVPLEKKFERSLNALEVLCVNQCEGGNEDRVAIEENFYKGGNVSWWNFHFSEQPGSTPFIKRDKFDYIMNTVIPELCSLTKACVLLNLLHVPGCGGTTLAKHVLWALRDKFRCAVVRKNSAKLDFADVADQVIKLLMYSYDEQTPRIPVLLMMDNFDDVEKVYDLQQVIETECTEKNIQSAKVILLNCMRSESSEVSGQTADTVFIGNNLSEKELKMFEEKFKEIEKTHKNFETFYGFMIMKKNFKAEYTEGVVRNTLKGFNMNQKNGQLLAVLVLLNVYCRGSSLSVSLCEDFLDLQPKPVCGSIKVEDGFGKFSNFIASCSVEGMVVYKAVKIIHSTIARQCLQELTAQNVTKAEITDLLLTTNQLYECTQGKSNLLEDVRYILVKRNYSLEEESQFSPLIQEIAKETSGQEEMVLRNASKRFEKDAIIFQLMARYYYLKKKDFSEAKFWADKAKELSEDSSYIADTLAQVIKHKLKNVITTCKDVSPQELGGFLKMSQSAIEAFKQAQNLAKKESLQRLHIKTDHCPFNTSGCLGEIQVGLLVIDLLKKTPVFSADGVRHDILNQVLSGEVKLESIERSDPRCNKNRTYYVILRKFEDVLENLKYRMKLNIDYLEKLYVNLGSGFGVKDTREQIAQNELFRCFREYRKMFCETESAHLLKNKLMNLKMELHLARQFLEREKADTYSGILSCLSKEISAERMEKVVRTYQFVCKPRHNPTPKDKINLIYASVVLSHFKLESQCVMPYPELLKILVQVLNEPTPSNDSLPLFFIAVVLMWPMPPDLWHRDLGRLILQMKTAYHNALKEVYNGKSPIVHFVLGNRHGYRRLVHIRAIQSCITDAQEHFASLWRNGKIWKEKKVRELLRRVSGALSHGGILADTFIPDLRLEVIPMYRSQISGYADGSKVSFFLGFSMKGPLALDIEPQC</sequence>
<dbReference type="InterPro" id="IPR013761">
    <property type="entry name" value="SAM/pointed_sf"/>
</dbReference>
<name>A0AAV9R8F6_9TELE</name>
<evidence type="ECO:0000259" key="1">
    <source>
        <dbReference type="PROSITE" id="PS50105"/>
    </source>
</evidence>
<evidence type="ECO:0000313" key="2">
    <source>
        <dbReference type="EMBL" id="KAK5606074.1"/>
    </source>
</evidence>
<dbReference type="PROSITE" id="PS50105">
    <property type="entry name" value="SAM_DOMAIN"/>
    <property type="match status" value="1"/>
</dbReference>
<dbReference type="PANTHER" id="PTHR16155:SF20">
    <property type="entry name" value="STERILE ALPHA MOTIF DOMAIN-CONTAINING PROTEIN 9-LIKE"/>
    <property type="match status" value="1"/>
</dbReference>
<comment type="caution">
    <text evidence="2">The sequence shown here is derived from an EMBL/GenBank/DDBJ whole genome shotgun (WGS) entry which is preliminary data.</text>
</comment>